<comment type="caution">
    <text evidence="1">The sequence shown here is derived from an EMBL/GenBank/DDBJ whole genome shotgun (WGS) entry which is preliminary data.</text>
</comment>
<evidence type="ECO:0000313" key="1">
    <source>
        <dbReference type="EMBL" id="OKL51611.1"/>
    </source>
</evidence>
<accession>A0A1Q5PVJ9</accession>
<dbReference type="AlphaFoldDB" id="A0A1Q5PVJ9"/>
<dbReference type="OrthoDB" id="4940027at2"/>
<name>A0A1Q5PVJ9_9ACTO</name>
<protein>
    <submittedName>
        <fullName evidence="1">Uncharacterized protein</fullName>
    </submittedName>
</protein>
<sequence length="117" mass="13314">MLTSDDKLTDELSALYRDGGESVPLKSLTDFEWDEFGFVSEGTPATKIEEVFGQRLTQDKFYLNSTNLFVFKKDGQVVRAIMLPLDVFVAADSGKLYPDTVRVEKETEHLQLLRFTL</sequence>
<evidence type="ECO:0000313" key="2">
    <source>
        <dbReference type="Proteomes" id="UP000185612"/>
    </source>
</evidence>
<dbReference type="Proteomes" id="UP000185612">
    <property type="component" value="Unassembled WGS sequence"/>
</dbReference>
<gene>
    <name evidence="1" type="ORF">BSZ40_07185</name>
</gene>
<dbReference type="EMBL" id="MQVS01000006">
    <property type="protein sequence ID" value="OKL51611.1"/>
    <property type="molecule type" value="Genomic_DNA"/>
</dbReference>
<dbReference type="InParanoid" id="A0A1Q5PVJ9"/>
<organism evidence="1 2">
    <name type="scientific">Buchananella hordeovulneris</name>
    <dbReference type="NCBI Taxonomy" id="52770"/>
    <lineage>
        <taxon>Bacteria</taxon>
        <taxon>Bacillati</taxon>
        <taxon>Actinomycetota</taxon>
        <taxon>Actinomycetes</taxon>
        <taxon>Actinomycetales</taxon>
        <taxon>Actinomycetaceae</taxon>
        <taxon>Buchananella</taxon>
    </lineage>
</organism>
<reference evidence="2" key="1">
    <citation type="submission" date="2016-12" db="EMBL/GenBank/DDBJ databases">
        <authorList>
            <person name="Meng X."/>
        </authorList>
    </citation>
    <scope>NUCLEOTIDE SEQUENCE [LARGE SCALE GENOMIC DNA]</scope>
    <source>
        <strain evidence="2">DSM 20732</strain>
    </source>
</reference>
<dbReference type="RefSeq" id="WP_073824649.1">
    <property type="nucleotide sequence ID" value="NZ_MQVS01000006.1"/>
</dbReference>
<keyword evidence="2" id="KW-1185">Reference proteome</keyword>
<proteinExistence type="predicted"/>
<dbReference type="STRING" id="52770.BSZ40_07185"/>